<dbReference type="Pfam" id="PF00459">
    <property type="entry name" value="Inositol_P"/>
    <property type="match status" value="1"/>
</dbReference>
<proteinExistence type="inferred from homology"/>
<dbReference type="Gene3D" id="3.30.540.10">
    <property type="entry name" value="Fructose-1,6-Bisphosphatase, subunit A, domain 1"/>
    <property type="match status" value="1"/>
</dbReference>
<comment type="cofactor">
    <cofactor evidence="2">
        <name>Mg(2+)</name>
        <dbReference type="ChEBI" id="CHEBI:18420"/>
    </cofactor>
</comment>
<evidence type="ECO:0000256" key="1">
    <source>
        <dbReference type="ARBA" id="ARBA00009759"/>
    </source>
</evidence>
<dbReference type="OrthoDB" id="9785695at2"/>
<feature type="binding site" evidence="2">
    <location>
        <position position="93"/>
    </location>
    <ligand>
        <name>Mg(2+)</name>
        <dbReference type="ChEBI" id="CHEBI:18420"/>
        <label>2</label>
    </ligand>
</feature>
<protein>
    <submittedName>
        <fullName evidence="3">Fructose-1,6-bisphosphatase/inositol monophosphatase family enzyme</fullName>
    </submittedName>
</protein>
<dbReference type="GO" id="GO:0007165">
    <property type="term" value="P:signal transduction"/>
    <property type="evidence" value="ECO:0007669"/>
    <property type="project" value="TreeGrafter"/>
</dbReference>
<feature type="binding site" evidence="2">
    <location>
        <position position="70"/>
    </location>
    <ligand>
        <name>Mg(2+)</name>
        <dbReference type="ChEBI" id="CHEBI:18420"/>
        <label>1</label>
        <note>catalytic</note>
    </ligand>
</feature>
<evidence type="ECO:0000313" key="4">
    <source>
        <dbReference type="Proteomes" id="UP000278222"/>
    </source>
</evidence>
<dbReference type="RefSeq" id="WP_123691966.1">
    <property type="nucleotide sequence ID" value="NZ_AP019700.1"/>
</dbReference>
<dbReference type="AlphaFoldDB" id="A0A3N1L199"/>
<dbReference type="PANTHER" id="PTHR20854:SF4">
    <property type="entry name" value="INOSITOL-1-MONOPHOSPHATASE-RELATED"/>
    <property type="match status" value="1"/>
</dbReference>
<accession>A0A3N1L199</accession>
<dbReference type="PRINTS" id="PR00377">
    <property type="entry name" value="IMPHPHTASES"/>
</dbReference>
<evidence type="ECO:0000313" key="3">
    <source>
        <dbReference type="EMBL" id="ROP84216.1"/>
    </source>
</evidence>
<sequence length="269" mass="27676">MIAASLHRGVEDLLRQTADAVILPRFRSLAAGEIVEKSPGEVVTVADREAEALLSRGLLALLPGSTVVGEEATAADDGLRAAISGSERAWLVDPLDGTANFVAGSPHFAVMVALLARGRTVAAWMLQPATGLLAAAEAGAGATIDGQRVRVSEAAPAGPATGAVFTRFLPPDVRAGVDAGRHRLGPILPGLRCAGWEYPAIVAGRQDFALFWRSEPWDHAPGALFLAEAGGRVGRPDGSAYVPGDGRAGLLVARSAAIWDEVAAALSLA</sequence>
<feature type="binding site" evidence="2">
    <location>
        <position position="218"/>
    </location>
    <ligand>
        <name>Mg(2+)</name>
        <dbReference type="ChEBI" id="CHEBI:18420"/>
        <label>1</label>
        <note>catalytic</note>
    </ligand>
</feature>
<comment type="similarity">
    <text evidence="1">Belongs to the inositol monophosphatase superfamily.</text>
</comment>
<dbReference type="SUPFAM" id="SSF56655">
    <property type="entry name" value="Carbohydrate phosphatase"/>
    <property type="match status" value="1"/>
</dbReference>
<dbReference type="InterPro" id="IPR000760">
    <property type="entry name" value="Inositol_monophosphatase-like"/>
</dbReference>
<reference evidence="3 4" key="1">
    <citation type="submission" date="2018-11" db="EMBL/GenBank/DDBJ databases">
        <title>Genomic Encyclopedia of Type Strains, Phase IV (KMG-IV): sequencing the most valuable type-strain genomes for metagenomic binning, comparative biology and taxonomic classification.</title>
        <authorList>
            <person name="Goeker M."/>
        </authorList>
    </citation>
    <scope>NUCLEOTIDE SEQUENCE [LARGE SCALE GENOMIC DNA]</scope>
    <source>
        <strain evidence="3 4">DSM 5900</strain>
    </source>
</reference>
<evidence type="ECO:0000256" key="2">
    <source>
        <dbReference type="PIRSR" id="PIRSR600760-2"/>
    </source>
</evidence>
<dbReference type="GO" id="GO:0046872">
    <property type="term" value="F:metal ion binding"/>
    <property type="evidence" value="ECO:0007669"/>
    <property type="project" value="UniProtKB-KW"/>
</dbReference>
<comment type="caution">
    <text evidence="3">The sequence shown here is derived from an EMBL/GenBank/DDBJ whole genome shotgun (WGS) entry which is preliminary data.</text>
</comment>
<keyword evidence="2" id="KW-0460">Magnesium</keyword>
<name>A0A3N1L199_9PROT</name>
<gene>
    <name evidence="3" type="ORF">EDC65_3564</name>
</gene>
<keyword evidence="2" id="KW-0479">Metal-binding</keyword>
<feature type="binding site" evidence="2">
    <location>
        <position position="96"/>
    </location>
    <ligand>
        <name>Mg(2+)</name>
        <dbReference type="ChEBI" id="CHEBI:18420"/>
        <label>1</label>
        <note>catalytic</note>
    </ligand>
</feature>
<dbReference type="PANTHER" id="PTHR20854">
    <property type="entry name" value="INOSITOL MONOPHOSPHATASE"/>
    <property type="match status" value="1"/>
</dbReference>
<keyword evidence="4" id="KW-1185">Reference proteome</keyword>
<dbReference type="GO" id="GO:0006020">
    <property type="term" value="P:inositol metabolic process"/>
    <property type="evidence" value="ECO:0007669"/>
    <property type="project" value="TreeGrafter"/>
</dbReference>
<feature type="binding site" evidence="2">
    <location>
        <position position="95"/>
    </location>
    <ligand>
        <name>Mg(2+)</name>
        <dbReference type="ChEBI" id="CHEBI:18420"/>
        <label>1</label>
        <note>catalytic</note>
    </ligand>
</feature>
<dbReference type="EMBL" id="RJKX01000015">
    <property type="protein sequence ID" value="ROP84216.1"/>
    <property type="molecule type" value="Genomic_DNA"/>
</dbReference>
<dbReference type="GO" id="GO:0008934">
    <property type="term" value="F:inositol monophosphate 1-phosphatase activity"/>
    <property type="evidence" value="ECO:0007669"/>
    <property type="project" value="TreeGrafter"/>
</dbReference>
<organism evidence="3 4">
    <name type="scientific">Stella humosa</name>
    <dbReference type="NCBI Taxonomy" id="94"/>
    <lineage>
        <taxon>Bacteria</taxon>
        <taxon>Pseudomonadati</taxon>
        <taxon>Pseudomonadota</taxon>
        <taxon>Alphaproteobacteria</taxon>
        <taxon>Rhodospirillales</taxon>
        <taxon>Stellaceae</taxon>
        <taxon>Stella</taxon>
    </lineage>
</organism>
<dbReference type="Gene3D" id="3.40.190.80">
    <property type="match status" value="1"/>
</dbReference>
<dbReference type="Proteomes" id="UP000278222">
    <property type="component" value="Unassembled WGS sequence"/>
</dbReference>